<dbReference type="FunFam" id="1.25.40.90:FF:000035">
    <property type="entry name" value="Putative clathrin assembly protein At4g40080"/>
    <property type="match status" value="1"/>
</dbReference>
<name>A0ABD1UT81_9LAMI</name>
<dbReference type="InterPro" id="IPR011417">
    <property type="entry name" value="ANTH_dom"/>
</dbReference>
<evidence type="ECO:0000256" key="2">
    <source>
        <dbReference type="ARBA" id="ARBA00004555"/>
    </source>
</evidence>
<reference evidence="11" key="1">
    <citation type="submission" date="2024-07" db="EMBL/GenBank/DDBJ databases">
        <title>Two chromosome-level genome assemblies of Korean endemic species Abeliophyllum distichum and Forsythia ovata (Oleaceae).</title>
        <authorList>
            <person name="Jang H."/>
        </authorList>
    </citation>
    <scope>NUCLEOTIDE SEQUENCE [LARGE SCALE GENOMIC DNA]</scope>
</reference>
<evidence type="ECO:0000259" key="9">
    <source>
        <dbReference type="PROSITE" id="PS50942"/>
    </source>
</evidence>
<evidence type="ECO:0000256" key="4">
    <source>
        <dbReference type="ARBA" id="ARBA00022583"/>
    </source>
</evidence>
<keyword evidence="4" id="KW-0254">Endocytosis</keyword>
<keyword evidence="5" id="KW-0333">Golgi apparatus</keyword>
<comment type="subcellular location">
    <subcellularLocation>
        <location evidence="1">Cytoplasmic vesicle</location>
        <location evidence="1">Clathrin-coated vesicle</location>
    </subcellularLocation>
    <subcellularLocation>
        <location evidence="2">Golgi apparatus</location>
    </subcellularLocation>
    <subcellularLocation>
        <location evidence="3">Membrane</location>
        <location evidence="3">Clathrin-coated pit</location>
    </subcellularLocation>
</comment>
<dbReference type="EMBL" id="JBFOLJ010000006">
    <property type="protein sequence ID" value="KAL2528156.1"/>
    <property type="molecule type" value="Genomic_DNA"/>
</dbReference>
<keyword evidence="6" id="KW-0472">Membrane</keyword>
<evidence type="ECO:0000256" key="6">
    <source>
        <dbReference type="ARBA" id="ARBA00023136"/>
    </source>
</evidence>
<dbReference type="InterPro" id="IPR013809">
    <property type="entry name" value="ENTH"/>
</dbReference>
<dbReference type="GO" id="GO:0030136">
    <property type="term" value="C:clathrin-coated vesicle"/>
    <property type="evidence" value="ECO:0007669"/>
    <property type="project" value="UniProtKB-SubCell"/>
</dbReference>
<proteinExistence type="predicted"/>
<organism evidence="10 11">
    <name type="scientific">Forsythia ovata</name>
    <dbReference type="NCBI Taxonomy" id="205694"/>
    <lineage>
        <taxon>Eukaryota</taxon>
        <taxon>Viridiplantae</taxon>
        <taxon>Streptophyta</taxon>
        <taxon>Embryophyta</taxon>
        <taxon>Tracheophyta</taxon>
        <taxon>Spermatophyta</taxon>
        <taxon>Magnoliopsida</taxon>
        <taxon>eudicotyledons</taxon>
        <taxon>Gunneridae</taxon>
        <taxon>Pentapetalae</taxon>
        <taxon>asterids</taxon>
        <taxon>lamiids</taxon>
        <taxon>Lamiales</taxon>
        <taxon>Oleaceae</taxon>
        <taxon>Forsythieae</taxon>
        <taxon>Forsythia</taxon>
    </lineage>
</organism>
<comment type="caution">
    <text evidence="10">The sequence shown here is derived from an EMBL/GenBank/DDBJ whole genome shotgun (WGS) entry which is preliminary data.</text>
</comment>
<keyword evidence="11" id="KW-1185">Reference proteome</keyword>
<evidence type="ECO:0000256" key="8">
    <source>
        <dbReference type="ARBA" id="ARBA00023329"/>
    </source>
</evidence>
<evidence type="ECO:0000256" key="1">
    <source>
        <dbReference type="ARBA" id="ARBA00004132"/>
    </source>
</evidence>
<dbReference type="PANTHER" id="PTHR22951:SF76">
    <property type="entry name" value="OS09G0468150 PROTEIN"/>
    <property type="match status" value="1"/>
</dbReference>
<dbReference type="InterPro" id="IPR048050">
    <property type="entry name" value="ANTH_N_plant"/>
</dbReference>
<dbReference type="Proteomes" id="UP001604277">
    <property type="component" value="Unassembled WGS sequence"/>
</dbReference>
<accession>A0ABD1UT81</accession>
<protein>
    <submittedName>
        <fullName evidence="10">Clathrin assembly protein</fullName>
    </submittedName>
</protein>
<dbReference type="PANTHER" id="PTHR22951">
    <property type="entry name" value="CLATHRIN ASSEMBLY PROTEIN"/>
    <property type="match status" value="1"/>
</dbReference>
<dbReference type="SUPFAM" id="SSF48464">
    <property type="entry name" value="ENTH/VHS domain"/>
    <property type="match status" value="1"/>
</dbReference>
<dbReference type="GO" id="GO:0005794">
    <property type="term" value="C:Golgi apparatus"/>
    <property type="evidence" value="ECO:0007669"/>
    <property type="project" value="UniProtKB-SubCell"/>
</dbReference>
<evidence type="ECO:0000256" key="5">
    <source>
        <dbReference type="ARBA" id="ARBA00023034"/>
    </source>
</evidence>
<keyword evidence="7" id="KW-0168">Coated pit</keyword>
<dbReference type="PROSITE" id="PS50942">
    <property type="entry name" value="ENTH"/>
    <property type="match status" value="1"/>
</dbReference>
<dbReference type="GO" id="GO:0006897">
    <property type="term" value="P:endocytosis"/>
    <property type="evidence" value="ECO:0007669"/>
    <property type="project" value="UniProtKB-KW"/>
</dbReference>
<dbReference type="GO" id="GO:0005905">
    <property type="term" value="C:clathrin-coated pit"/>
    <property type="evidence" value="ECO:0007669"/>
    <property type="project" value="UniProtKB-SubCell"/>
</dbReference>
<dbReference type="Pfam" id="PF07651">
    <property type="entry name" value="ANTH"/>
    <property type="match status" value="1"/>
</dbReference>
<evidence type="ECO:0000313" key="11">
    <source>
        <dbReference type="Proteomes" id="UP001604277"/>
    </source>
</evidence>
<dbReference type="CDD" id="cd16987">
    <property type="entry name" value="ANTH_N_AP180_plant"/>
    <property type="match status" value="1"/>
</dbReference>
<feature type="domain" description="ENTH" evidence="9">
    <location>
        <begin position="27"/>
        <end position="165"/>
    </location>
</feature>
<sequence>MGRITTIRDILGVIKDKASLSKAALLSKSNVSLSLRLAILRATTHAPPAPPDDHHLSAILSHGNSSRVTASAVITALMDRLNSTSNCYVALKCLIIIHHIIKRGPFILQDQLSVFPATGGYNYLKLSAFRDGATAGTWALSAWVRWYARYLETLLFTSRVLGYFLCSSSNGMIKNNQEERISSFLNVDLIREVDSMIGLIEEMCKAPDPTPLEGNILLNEVMGLLANDYLSAVNEILLRLCEFKERLSCQSFGDSVELICALKRLENCKDRMGVLFSIKKPSIDMLWDLAEELKDEIGVLKVYKEGGRSLSLERREKGSESARLGHRVLKSADRMQFQSGRFDMNRLNNPLNRKSYDFL</sequence>
<dbReference type="SMART" id="SM00273">
    <property type="entry name" value="ENTH"/>
    <property type="match status" value="1"/>
</dbReference>
<dbReference type="InterPro" id="IPR045192">
    <property type="entry name" value="AP180-like"/>
</dbReference>
<dbReference type="AlphaFoldDB" id="A0ABD1UT81"/>
<dbReference type="Gene3D" id="1.25.40.90">
    <property type="match status" value="1"/>
</dbReference>
<dbReference type="InterPro" id="IPR008942">
    <property type="entry name" value="ENTH_VHS"/>
</dbReference>
<gene>
    <name evidence="10" type="ORF">Fot_20757</name>
</gene>
<evidence type="ECO:0000256" key="7">
    <source>
        <dbReference type="ARBA" id="ARBA00023176"/>
    </source>
</evidence>
<keyword evidence="8" id="KW-0968">Cytoplasmic vesicle</keyword>
<evidence type="ECO:0000313" key="10">
    <source>
        <dbReference type="EMBL" id="KAL2528156.1"/>
    </source>
</evidence>
<evidence type="ECO:0000256" key="3">
    <source>
        <dbReference type="ARBA" id="ARBA00004600"/>
    </source>
</evidence>